<proteinExistence type="predicted"/>
<dbReference type="OrthoDB" id="9805604at2"/>
<name>A0A8G2BGK9_9PROT</name>
<evidence type="ECO:0000313" key="2">
    <source>
        <dbReference type="Proteomes" id="UP000198615"/>
    </source>
</evidence>
<dbReference type="CDD" id="cd02513">
    <property type="entry name" value="CMP-NeuAc_Synthase"/>
    <property type="match status" value="1"/>
</dbReference>
<dbReference type="EMBL" id="FNBW01000004">
    <property type="protein sequence ID" value="SDF57103.1"/>
    <property type="molecule type" value="Genomic_DNA"/>
</dbReference>
<dbReference type="SUPFAM" id="SSF53448">
    <property type="entry name" value="Nucleotide-diphospho-sugar transferases"/>
    <property type="match status" value="1"/>
</dbReference>
<accession>A0A8G2BGK9</accession>
<organism evidence="1 2">
    <name type="scientific">Thalassobaculum litoreum DSM 18839</name>
    <dbReference type="NCBI Taxonomy" id="1123362"/>
    <lineage>
        <taxon>Bacteria</taxon>
        <taxon>Pseudomonadati</taxon>
        <taxon>Pseudomonadota</taxon>
        <taxon>Alphaproteobacteria</taxon>
        <taxon>Rhodospirillales</taxon>
        <taxon>Thalassobaculaceae</taxon>
        <taxon>Thalassobaculum</taxon>
    </lineage>
</organism>
<dbReference type="GO" id="GO:0008781">
    <property type="term" value="F:N-acylneuraminate cytidylyltransferase activity"/>
    <property type="evidence" value="ECO:0007669"/>
    <property type="project" value="TreeGrafter"/>
</dbReference>
<dbReference type="Gene3D" id="3.90.550.10">
    <property type="entry name" value="Spore Coat Polysaccharide Biosynthesis Protein SpsA, Chain A"/>
    <property type="match status" value="1"/>
</dbReference>
<comment type="caution">
    <text evidence="1">The sequence shown here is derived from an EMBL/GenBank/DDBJ whole genome shotgun (WGS) entry which is preliminary data.</text>
</comment>
<keyword evidence="1" id="KW-0808">Transferase</keyword>
<dbReference type="Pfam" id="PF02348">
    <property type="entry name" value="CTP_transf_3"/>
    <property type="match status" value="1"/>
</dbReference>
<dbReference type="PANTHER" id="PTHR21485:SF3">
    <property type="entry name" value="N-ACYLNEURAMINATE CYTIDYLYLTRANSFERASE"/>
    <property type="match status" value="1"/>
</dbReference>
<dbReference type="InterPro" id="IPR050793">
    <property type="entry name" value="CMP-NeuNAc_synthase"/>
</dbReference>
<sequence length="256" mass="27985">MTTAQGTNQGADAGTLPDATGDNDRVIALIPARGGSKGLPSKNIKPLIGRPLIAHSVRHAIESGVCDRVLVTTDDEAIRAAAEAAGAWTPFLRDPSLAEDLTPTEPVLTDALTRAEALDGPFGIVVFLQPTDIFRKPEWIARAVETLKRNRALDSCFVANKTHKNFWTQSPEGSWQRVYEWMGVYGPRQTRTPLYREDTGLASALRAALIRAGRRTGDHAEIIPIDSTAAGIDIHDSFDFYLAEKALEWFEAHGRE</sequence>
<reference evidence="1 2" key="1">
    <citation type="submission" date="2016-10" db="EMBL/GenBank/DDBJ databases">
        <authorList>
            <person name="Varghese N."/>
            <person name="Submissions S."/>
        </authorList>
    </citation>
    <scope>NUCLEOTIDE SEQUENCE [LARGE SCALE GENOMIC DNA]</scope>
    <source>
        <strain evidence="1 2">DSM 18839</strain>
    </source>
</reference>
<keyword evidence="2" id="KW-1185">Reference proteome</keyword>
<dbReference type="RefSeq" id="WP_093149595.1">
    <property type="nucleotide sequence ID" value="NZ_FNBW01000004.1"/>
</dbReference>
<gene>
    <name evidence="1" type="ORF">SAMN05660686_01710</name>
</gene>
<dbReference type="AlphaFoldDB" id="A0A8G2BGK9"/>
<dbReference type="InterPro" id="IPR003329">
    <property type="entry name" value="Cytidylyl_trans"/>
</dbReference>
<dbReference type="Proteomes" id="UP000198615">
    <property type="component" value="Unassembled WGS sequence"/>
</dbReference>
<dbReference type="PANTHER" id="PTHR21485">
    <property type="entry name" value="HAD SUPERFAMILY MEMBERS CMAS AND KDSC"/>
    <property type="match status" value="1"/>
</dbReference>
<keyword evidence="1" id="KW-0548">Nucleotidyltransferase</keyword>
<evidence type="ECO:0000313" key="1">
    <source>
        <dbReference type="EMBL" id="SDF57103.1"/>
    </source>
</evidence>
<dbReference type="InterPro" id="IPR029044">
    <property type="entry name" value="Nucleotide-diphossugar_trans"/>
</dbReference>
<protein>
    <submittedName>
        <fullName evidence="1">N-acylneuraminate cytidylyltransferase</fullName>
    </submittedName>
</protein>